<dbReference type="Gene3D" id="3.30.1540.20">
    <property type="entry name" value="MutL, C-terminal domain, dimerisation subdomain"/>
    <property type="match status" value="1"/>
</dbReference>
<proteinExistence type="inferred from homology"/>
<evidence type="ECO:0000313" key="7">
    <source>
        <dbReference type="Proteomes" id="UP000749293"/>
    </source>
</evidence>
<dbReference type="FunFam" id="3.30.230.10:FF:000120">
    <property type="entry name" value="Mismatch repair endonuclease PMS2"/>
    <property type="match status" value="1"/>
</dbReference>
<dbReference type="SMART" id="SM01340">
    <property type="entry name" value="DNA_mis_repair"/>
    <property type="match status" value="1"/>
</dbReference>
<keyword evidence="7" id="KW-1185">Reference proteome</keyword>
<dbReference type="FunFam" id="3.30.1370.100:FF:000001">
    <property type="entry name" value="Mismatch repair endonuclease pms1, putative"/>
    <property type="match status" value="1"/>
</dbReference>
<feature type="domain" description="MutL C-terminal dimerisation" evidence="4">
    <location>
        <begin position="641"/>
        <end position="804"/>
    </location>
</feature>
<feature type="compositionally biased region" description="Polar residues" evidence="3">
    <location>
        <begin position="254"/>
        <end position="270"/>
    </location>
</feature>
<dbReference type="GO" id="GO:0140664">
    <property type="term" value="F:ATP-dependent DNA damage sensor activity"/>
    <property type="evidence" value="ECO:0007669"/>
    <property type="project" value="InterPro"/>
</dbReference>
<sequence length="861" mass="94940">MTVTTCLAGDAPKGTRLTFETSGKLKGTSMVATQKGTTVSVEKLFHNLPVRRRELERNIKREWHKVISLLNQYACIKTDTKFSVSQQPTKGKRIILFSTKGNPTTRDNIINIFGSKTMSALIPLDMQMEMQPSTLSSALQSTVDTTKISKDVRIVGHVSRPAHGDGRQTPDRQMFFINGRPCGLPQFAKTFNEVYKSYNSTQSPFIFANIQLDTHMYDVNVSPDKRTILLHDQNQLLDSLRSSLVQLFDSHDYSLSSTQPTRPKQASAFGSQPWPPTAGTPVMSKTVDKVNEHEMSPDPSPDRTSQPDSSSTAKHRIPTLASRAQSSPSAMVGANQASNLLSRWLDRNGAVEKSTTSNPDARQDQGSSPGSHSGGESESAKGAYMEEQESGSEEEEEGNSRDDIEYDSGNDSENGSEISEEEEDEDEHEEGGEDVDASKGRPSNTGKPSFGSTLSQRFAAWEAGINFPAQTPKTKARIQIGKLDTSDGDETPQSSLKDTAAQSEAESNSEYEEPPSDAELDAGSDHGEQTEDGAHVHPVGESSQVATGMNQSEAIKPEIANARPKVLDWGSRQKNSTLQMVQTLNLDEDAVHCRMNSWLKSQRPRILETADEVKVEDITAADAESKLSLIISKSDFSDMRVVGQFNLGFIIAVRPGQIGNDGTGGGAKYDELFIIDQHASDEKYNFERLQDGTVVQSQRLVRPKRLELTALEEEILMQSIEAIEANGFKVEVDTYGEWPVGSRCLLTALPLSRETTFNIADLEELISLLGDESSESKHIPRPSKVRKMFAMRACRSSVMIGKPLTRNQMFNLVGHMGELDKPWNCPHGRPTMRHLCRIQTWDEKGWADDSDSVPLASWASY</sequence>
<organism evidence="6 7">
    <name type="scientific">Geosmithia morbida</name>
    <dbReference type="NCBI Taxonomy" id="1094350"/>
    <lineage>
        <taxon>Eukaryota</taxon>
        <taxon>Fungi</taxon>
        <taxon>Dikarya</taxon>
        <taxon>Ascomycota</taxon>
        <taxon>Pezizomycotina</taxon>
        <taxon>Sordariomycetes</taxon>
        <taxon>Hypocreomycetidae</taxon>
        <taxon>Hypocreales</taxon>
        <taxon>Bionectriaceae</taxon>
        <taxon>Geosmithia</taxon>
    </lineage>
</organism>
<dbReference type="InterPro" id="IPR042120">
    <property type="entry name" value="MutL_C_dimsub"/>
</dbReference>
<dbReference type="Proteomes" id="UP000749293">
    <property type="component" value="Unassembled WGS sequence"/>
</dbReference>
<dbReference type="InterPro" id="IPR037198">
    <property type="entry name" value="MutL_C_sf"/>
</dbReference>
<dbReference type="GO" id="GO:0005524">
    <property type="term" value="F:ATP binding"/>
    <property type="evidence" value="ECO:0007669"/>
    <property type="project" value="InterPro"/>
</dbReference>
<dbReference type="InterPro" id="IPR014790">
    <property type="entry name" value="MutL_C"/>
</dbReference>
<dbReference type="OrthoDB" id="10263226at2759"/>
<comment type="caution">
    <text evidence="6">The sequence shown here is derived from an EMBL/GenBank/DDBJ whole genome shotgun (WGS) entry which is preliminary data.</text>
</comment>
<feature type="compositionally biased region" description="Polar residues" evidence="3">
    <location>
        <begin position="441"/>
        <end position="456"/>
    </location>
</feature>
<dbReference type="InterPro" id="IPR038973">
    <property type="entry name" value="MutL/Mlh/Pms-like"/>
</dbReference>
<feature type="compositionally biased region" description="Acidic residues" evidence="3">
    <location>
        <begin position="507"/>
        <end position="522"/>
    </location>
</feature>
<feature type="compositionally biased region" description="Low complexity" evidence="3">
    <location>
        <begin position="366"/>
        <end position="377"/>
    </location>
</feature>
<dbReference type="InterPro" id="IPR042121">
    <property type="entry name" value="MutL_C_regsub"/>
</dbReference>
<dbReference type="Gene3D" id="3.30.230.10">
    <property type="match status" value="1"/>
</dbReference>
<reference evidence="6" key="1">
    <citation type="submission" date="2020-03" db="EMBL/GenBank/DDBJ databases">
        <title>Site-based positive gene gene selection in Geosmithia morbida across the United States reveals a broad range of putative effectors and factors for local host and environmental adapation.</title>
        <authorList>
            <person name="Onufrak A."/>
            <person name="Murdoch R.W."/>
            <person name="Gazis R."/>
            <person name="Huff M."/>
            <person name="Staton M."/>
            <person name="Klingeman W."/>
            <person name="Hadziabdic D."/>
        </authorList>
    </citation>
    <scope>NUCLEOTIDE SEQUENCE</scope>
    <source>
        <strain evidence="6">1262</strain>
    </source>
</reference>
<dbReference type="GeneID" id="55970383"/>
<feature type="compositionally biased region" description="Acidic residues" evidence="3">
    <location>
        <begin position="418"/>
        <end position="435"/>
    </location>
</feature>
<dbReference type="GO" id="GO:0061982">
    <property type="term" value="P:meiosis I cell cycle process"/>
    <property type="evidence" value="ECO:0007669"/>
    <property type="project" value="UniProtKB-ARBA"/>
</dbReference>
<dbReference type="GO" id="GO:0006298">
    <property type="term" value="P:mismatch repair"/>
    <property type="evidence" value="ECO:0007669"/>
    <property type="project" value="InterPro"/>
</dbReference>
<evidence type="ECO:0000256" key="2">
    <source>
        <dbReference type="ARBA" id="ARBA00022763"/>
    </source>
</evidence>
<keyword evidence="2" id="KW-0227">DNA damage</keyword>
<dbReference type="GO" id="GO:0032389">
    <property type="term" value="C:MutLalpha complex"/>
    <property type="evidence" value="ECO:0007669"/>
    <property type="project" value="TreeGrafter"/>
</dbReference>
<dbReference type="InterPro" id="IPR020568">
    <property type="entry name" value="Ribosomal_Su5_D2-typ_SF"/>
</dbReference>
<dbReference type="Pfam" id="PF01119">
    <property type="entry name" value="DNA_mis_repair"/>
    <property type="match status" value="1"/>
</dbReference>
<dbReference type="SUPFAM" id="SSF54211">
    <property type="entry name" value="Ribosomal protein S5 domain 2-like"/>
    <property type="match status" value="1"/>
</dbReference>
<dbReference type="EMBL" id="JAANYQ010000003">
    <property type="protein sequence ID" value="KAF4125315.1"/>
    <property type="molecule type" value="Genomic_DNA"/>
</dbReference>
<feature type="compositionally biased region" description="Polar residues" evidence="3">
    <location>
        <begin position="322"/>
        <end position="333"/>
    </location>
</feature>
<gene>
    <name evidence="6" type="ORF">GMORB2_4155</name>
</gene>
<evidence type="ECO:0000256" key="1">
    <source>
        <dbReference type="ARBA" id="ARBA00006082"/>
    </source>
</evidence>
<protein>
    <submittedName>
        <fullName evidence="6">DNA mismatch repair protein PMS2</fullName>
    </submittedName>
</protein>
<feature type="domain" description="DNA mismatch repair protein S5" evidence="5">
    <location>
        <begin position="109"/>
        <end position="249"/>
    </location>
</feature>
<feature type="compositionally biased region" description="Polar residues" evidence="3">
    <location>
        <begin position="302"/>
        <end position="312"/>
    </location>
</feature>
<dbReference type="RefSeq" id="XP_035323967.1">
    <property type="nucleotide sequence ID" value="XM_035466130.1"/>
</dbReference>
<feature type="compositionally biased region" description="Polar residues" evidence="3">
    <location>
        <begin position="491"/>
        <end position="506"/>
    </location>
</feature>
<feature type="compositionally biased region" description="Basic and acidic residues" evidence="3">
    <location>
        <begin position="286"/>
        <end position="296"/>
    </location>
</feature>
<comment type="similarity">
    <text evidence="1">Belongs to the DNA mismatch repair MutL/HexB family.</text>
</comment>
<feature type="compositionally biased region" description="Acidic residues" evidence="3">
    <location>
        <begin position="386"/>
        <end position="397"/>
    </location>
</feature>
<name>A0A9P5D710_9HYPO</name>
<dbReference type="CDD" id="cd03484">
    <property type="entry name" value="MutL_Trans_hPMS_2_like"/>
    <property type="match status" value="1"/>
</dbReference>
<evidence type="ECO:0000256" key="3">
    <source>
        <dbReference type="SAM" id="MobiDB-lite"/>
    </source>
</evidence>
<feature type="compositionally biased region" description="Basic and acidic residues" evidence="3">
    <location>
        <begin position="523"/>
        <end position="535"/>
    </location>
</feature>
<dbReference type="GO" id="GO:0016887">
    <property type="term" value="F:ATP hydrolysis activity"/>
    <property type="evidence" value="ECO:0007669"/>
    <property type="project" value="InterPro"/>
</dbReference>
<dbReference type="SUPFAM" id="SSF55874">
    <property type="entry name" value="ATPase domain of HSP90 chaperone/DNA topoisomerase II/histidine kinase"/>
    <property type="match status" value="1"/>
</dbReference>
<dbReference type="PANTHER" id="PTHR10073">
    <property type="entry name" value="DNA MISMATCH REPAIR PROTEIN MLH, PMS, MUTL"/>
    <property type="match status" value="1"/>
</dbReference>
<dbReference type="SUPFAM" id="SSF118116">
    <property type="entry name" value="DNA mismatch repair protein MutL"/>
    <property type="match status" value="1"/>
</dbReference>
<evidence type="ECO:0000313" key="6">
    <source>
        <dbReference type="EMBL" id="KAF4125315.1"/>
    </source>
</evidence>
<dbReference type="PANTHER" id="PTHR10073:SF52">
    <property type="entry name" value="MISMATCH REPAIR ENDONUCLEASE PMS2"/>
    <property type="match status" value="1"/>
</dbReference>
<dbReference type="GO" id="GO:0030983">
    <property type="term" value="F:mismatched DNA binding"/>
    <property type="evidence" value="ECO:0007669"/>
    <property type="project" value="InterPro"/>
</dbReference>
<evidence type="ECO:0000259" key="4">
    <source>
        <dbReference type="SMART" id="SM00853"/>
    </source>
</evidence>
<dbReference type="SMART" id="SM00853">
    <property type="entry name" value="MutL_C"/>
    <property type="match status" value="1"/>
</dbReference>
<dbReference type="Pfam" id="PF08676">
    <property type="entry name" value="MutL_C"/>
    <property type="match status" value="1"/>
</dbReference>
<dbReference type="AlphaFoldDB" id="A0A9P5D710"/>
<evidence type="ECO:0000259" key="5">
    <source>
        <dbReference type="SMART" id="SM01340"/>
    </source>
</evidence>
<feature type="region of interest" description="Disordered" evidence="3">
    <location>
        <begin position="350"/>
        <end position="536"/>
    </location>
</feature>
<dbReference type="InterPro" id="IPR013507">
    <property type="entry name" value="DNA_mismatch_S5_2-like"/>
</dbReference>
<dbReference type="InterPro" id="IPR036890">
    <property type="entry name" value="HATPase_C_sf"/>
</dbReference>
<accession>A0A9P5D710</accession>
<feature type="region of interest" description="Disordered" evidence="3">
    <location>
        <begin position="254"/>
        <end position="333"/>
    </location>
</feature>
<dbReference type="Gene3D" id="3.30.1370.100">
    <property type="entry name" value="MutL, C-terminal domain, regulatory subdomain"/>
    <property type="match status" value="1"/>
</dbReference>
<dbReference type="InterPro" id="IPR014721">
    <property type="entry name" value="Ribsml_uS5_D2-typ_fold_subgr"/>
</dbReference>
<dbReference type="Gene3D" id="3.30.565.10">
    <property type="entry name" value="Histidine kinase-like ATPase, C-terminal domain"/>
    <property type="match status" value="1"/>
</dbReference>